<feature type="transmembrane region" description="Helical" evidence="5">
    <location>
        <begin position="187"/>
        <end position="208"/>
    </location>
</feature>
<evidence type="ECO:0000313" key="7">
    <source>
        <dbReference type="Proteomes" id="UP000694865"/>
    </source>
</evidence>
<dbReference type="Proteomes" id="UP000694865">
    <property type="component" value="Unplaced"/>
</dbReference>
<evidence type="ECO:0000256" key="4">
    <source>
        <dbReference type="ARBA" id="ARBA00023136"/>
    </source>
</evidence>
<reference evidence="8" key="1">
    <citation type="submission" date="2025-08" db="UniProtKB">
        <authorList>
            <consortium name="RefSeq"/>
        </authorList>
    </citation>
    <scope>IDENTIFICATION</scope>
    <source>
        <tissue evidence="8">Testes</tissue>
    </source>
</reference>
<dbReference type="RefSeq" id="XP_006824817.1">
    <property type="nucleotide sequence ID" value="XM_006824754.1"/>
</dbReference>
<feature type="transmembrane region" description="Helical" evidence="5">
    <location>
        <begin position="250"/>
        <end position="272"/>
    </location>
</feature>
<gene>
    <name evidence="8" type="primary">LOC102802047</name>
</gene>
<protein>
    <submittedName>
        <fullName evidence="8">Solute carrier family 35 member G1-like</fullName>
    </submittedName>
</protein>
<evidence type="ECO:0000313" key="8">
    <source>
        <dbReference type="RefSeq" id="XP_006824817.1"/>
    </source>
</evidence>
<dbReference type="SUPFAM" id="SSF103481">
    <property type="entry name" value="Multidrug resistance efflux transporter EmrE"/>
    <property type="match status" value="1"/>
</dbReference>
<dbReference type="Pfam" id="PF00892">
    <property type="entry name" value="EamA"/>
    <property type="match status" value="1"/>
</dbReference>
<feature type="transmembrane region" description="Helical" evidence="5">
    <location>
        <begin position="279"/>
        <end position="299"/>
    </location>
</feature>
<feature type="domain" description="EamA" evidence="6">
    <location>
        <begin position="32"/>
        <end position="166"/>
    </location>
</feature>
<name>A0ABM0MXS6_SACKO</name>
<feature type="transmembrane region" description="Helical" evidence="5">
    <location>
        <begin position="96"/>
        <end position="115"/>
    </location>
</feature>
<keyword evidence="3 5" id="KW-1133">Transmembrane helix</keyword>
<feature type="transmembrane region" description="Helical" evidence="5">
    <location>
        <begin position="121"/>
        <end position="143"/>
    </location>
</feature>
<feature type="transmembrane region" description="Helical" evidence="5">
    <location>
        <begin position="33"/>
        <end position="53"/>
    </location>
</feature>
<evidence type="ECO:0000256" key="3">
    <source>
        <dbReference type="ARBA" id="ARBA00022989"/>
    </source>
</evidence>
<sequence>MATRCNEVGELQQLWTLPDPELQRNPCHLSHGLIYAAVAGIVYGLCTVTVKLAETNDSSTAQIVFTQNVLCVLAMIPFILHQQLPIVNYPKRDKGLLILNGVIEAIGRISLYYAFRYGLVGNVSSITFGTLPIITACIARIFLGEKWNFVDAVNTILNVAGIVLITGPSFMLGNSSDESGHDSTNNLAISTVLSIVTAVLLAISAVAIRSLRTDVHITVILFYVGAIGSVVIFPGLLISNVDSWHGNLYAWVYTCVQAICYILASLAVMSALHMEQAPTVILLVNIQICVAYIGDVTIFSENVKFWEIIGAALILGSSAIVAVYKWWNNRKNCSEVS</sequence>
<feature type="transmembrane region" description="Helical" evidence="5">
    <location>
        <begin position="220"/>
        <end position="238"/>
    </location>
</feature>
<evidence type="ECO:0000256" key="2">
    <source>
        <dbReference type="ARBA" id="ARBA00022692"/>
    </source>
</evidence>
<dbReference type="InterPro" id="IPR037185">
    <property type="entry name" value="EmrE-like"/>
</dbReference>
<keyword evidence="4 5" id="KW-0472">Membrane</keyword>
<keyword evidence="2 5" id="KW-0812">Transmembrane</keyword>
<feature type="transmembrane region" description="Helical" evidence="5">
    <location>
        <begin position="155"/>
        <end position="175"/>
    </location>
</feature>
<dbReference type="InterPro" id="IPR000620">
    <property type="entry name" value="EamA_dom"/>
</dbReference>
<dbReference type="PANTHER" id="PTHR22911:SF6">
    <property type="entry name" value="SOLUTE CARRIER FAMILY 35 MEMBER G1"/>
    <property type="match status" value="1"/>
</dbReference>
<organism evidence="7 8">
    <name type="scientific">Saccoglossus kowalevskii</name>
    <name type="common">Acorn worm</name>
    <dbReference type="NCBI Taxonomy" id="10224"/>
    <lineage>
        <taxon>Eukaryota</taxon>
        <taxon>Metazoa</taxon>
        <taxon>Hemichordata</taxon>
        <taxon>Enteropneusta</taxon>
        <taxon>Harrimaniidae</taxon>
        <taxon>Saccoglossus</taxon>
    </lineage>
</organism>
<feature type="transmembrane region" description="Helical" evidence="5">
    <location>
        <begin position="65"/>
        <end position="84"/>
    </location>
</feature>
<evidence type="ECO:0000259" key="6">
    <source>
        <dbReference type="Pfam" id="PF00892"/>
    </source>
</evidence>
<keyword evidence="7" id="KW-1185">Reference proteome</keyword>
<feature type="transmembrane region" description="Helical" evidence="5">
    <location>
        <begin position="305"/>
        <end position="327"/>
    </location>
</feature>
<dbReference type="GeneID" id="102802047"/>
<proteinExistence type="predicted"/>
<evidence type="ECO:0000256" key="1">
    <source>
        <dbReference type="ARBA" id="ARBA00004141"/>
    </source>
</evidence>
<dbReference type="PANTHER" id="PTHR22911">
    <property type="entry name" value="ACYL-MALONYL CONDENSING ENZYME-RELATED"/>
    <property type="match status" value="1"/>
</dbReference>
<comment type="subcellular location">
    <subcellularLocation>
        <location evidence="1">Membrane</location>
        <topology evidence="1">Multi-pass membrane protein</topology>
    </subcellularLocation>
</comment>
<accession>A0ABM0MXS6</accession>
<evidence type="ECO:0000256" key="5">
    <source>
        <dbReference type="SAM" id="Phobius"/>
    </source>
</evidence>